<reference evidence="1" key="1">
    <citation type="submission" date="2014-11" db="EMBL/GenBank/DDBJ databases">
        <authorList>
            <person name="Amaro Gonzalez C."/>
        </authorList>
    </citation>
    <scope>NUCLEOTIDE SEQUENCE</scope>
</reference>
<reference evidence="1" key="2">
    <citation type="journal article" date="2015" name="Fish Shellfish Immunol.">
        <title>Early steps in the European eel (Anguilla anguilla)-Vibrio vulnificus interaction in the gills: Role of the RtxA13 toxin.</title>
        <authorList>
            <person name="Callol A."/>
            <person name="Pajuelo D."/>
            <person name="Ebbesson L."/>
            <person name="Teles M."/>
            <person name="MacKenzie S."/>
            <person name="Amaro C."/>
        </authorList>
    </citation>
    <scope>NUCLEOTIDE SEQUENCE</scope>
</reference>
<protein>
    <submittedName>
        <fullName evidence="1">Uncharacterized protein</fullName>
    </submittedName>
</protein>
<organism evidence="1">
    <name type="scientific">Anguilla anguilla</name>
    <name type="common">European freshwater eel</name>
    <name type="synonym">Muraena anguilla</name>
    <dbReference type="NCBI Taxonomy" id="7936"/>
    <lineage>
        <taxon>Eukaryota</taxon>
        <taxon>Metazoa</taxon>
        <taxon>Chordata</taxon>
        <taxon>Craniata</taxon>
        <taxon>Vertebrata</taxon>
        <taxon>Euteleostomi</taxon>
        <taxon>Actinopterygii</taxon>
        <taxon>Neopterygii</taxon>
        <taxon>Teleostei</taxon>
        <taxon>Anguilliformes</taxon>
        <taxon>Anguillidae</taxon>
        <taxon>Anguilla</taxon>
    </lineage>
</organism>
<proteinExistence type="predicted"/>
<dbReference type="AlphaFoldDB" id="A0A0E9XLZ7"/>
<name>A0A0E9XLZ7_ANGAN</name>
<sequence length="47" mass="5379">MERIFTGEGAALLHSLKGNRPFNTNPIRVHIAKLNTQSYERTTRILI</sequence>
<evidence type="ECO:0000313" key="1">
    <source>
        <dbReference type="EMBL" id="JAI03447.1"/>
    </source>
</evidence>
<dbReference type="EMBL" id="GBXM01005131">
    <property type="protein sequence ID" value="JAI03447.1"/>
    <property type="molecule type" value="Transcribed_RNA"/>
</dbReference>
<accession>A0A0E9XLZ7</accession>